<dbReference type="PROSITE" id="PS51178">
    <property type="entry name" value="PASTA"/>
    <property type="match status" value="3"/>
</dbReference>
<protein>
    <submittedName>
        <fullName evidence="3">Serine/threonine-protein kinase</fullName>
    </submittedName>
</protein>
<keyword evidence="1" id="KW-0812">Transmembrane</keyword>
<name>A0AA46DXL8_9FUSO</name>
<dbReference type="EMBL" id="SOBG01000007">
    <property type="protein sequence ID" value="TDT68532.1"/>
    <property type="molecule type" value="Genomic_DNA"/>
</dbReference>
<dbReference type="SMART" id="SM00740">
    <property type="entry name" value="PASTA"/>
    <property type="match status" value="3"/>
</dbReference>
<keyword evidence="3" id="KW-0808">Transferase</keyword>
<accession>A0AA46DXL8</accession>
<keyword evidence="3" id="KW-0418">Kinase</keyword>
<feature type="domain" description="PASTA" evidence="2">
    <location>
        <begin position="37"/>
        <end position="98"/>
    </location>
</feature>
<dbReference type="AlphaFoldDB" id="A0AA46DXL8"/>
<feature type="domain" description="PASTA" evidence="2">
    <location>
        <begin position="99"/>
        <end position="165"/>
    </location>
</feature>
<dbReference type="GO" id="GO:0016301">
    <property type="term" value="F:kinase activity"/>
    <property type="evidence" value="ECO:0007669"/>
    <property type="project" value="UniProtKB-KW"/>
</dbReference>
<organism evidence="3 4">
    <name type="scientific">Hypnocyclicus thermotrophus</name>
    <dbReference type="NCBI Taxonomy" id="1627895"/>
    <lineage>
        <taxon>Bacteria</taxon>
        <taxon>Fusobacteriati</taxon>
        <taxon>Fusobacteriota</taxon>
        <taxon>Fusobacteriia</taxon>
        <taxon>Fusobacteriales</taxon>
        <taxon>Fusobacteriaceae</taxon>
        <taxon>Hypnocyclicus</taxon>
    </lineage>
</organism>
<feature type="domain" description="PASTA" evidence="2">
    <location>
        <begin position="168"/>
        <end position="235"/>
    </location>
</feature>
<dbReference type="RefSeq" id="WP_134113467.1">
    <property type="nucleotide sequence ID" value="NZ_SOBG01000007.1"/>
</dbReference>
<keyword evidence="1" id="KW-0472">Membrane</keyword>
<dbReference type="Proteomes" id="UP000294678">
    <property type="component" value="Unassembled WGS sequence"/>
</dbReference>
<reference evidence="3 4" key="1">
    <citation type="submission" date="2019-03" db="EMBL/GenBank/DDBJ databases">
        <title>Genomic Encyclopedia of Type Strains, Phase IV (KMG-IV): sequencing the most valuable type-strain genomes for metagenomic binning, comparative biology and taxonomic classification.</title>
        <authorList>
            <person name="Goeker M."/>
        </authorList>
    </citation>
    <scope>NUCLEOTIDE SEQUENCE [LARGE SCALE GENOMIC DNA]</scope>
    <source>
        <strain evidence="3 4">DSM 100055</strain>
    </source>
</reference>
<evidence type="ECO:0000313" key="4">
    <source>
        <dbReference type="Proteomes" id="UP000294678"/>
    </source>
</evidence>
<proteinExistence type="predicted"/>
<gene>
    <name evidence="3" type="ORF">EV215_1599</name>
</gene>
<dbReference type="Gene3D" id="3.30.10.20">
    <property type="match status" value="3"/>
</dbReference>
<dbReference type="CDD" id="cd06577">
    <property type="entry name" value="PASTA_pknB"/>
    <property type="match status" value="3"/>
</dbReference>
<keyword evidence="1" id="KW-1133">Transmembrane helix</keyword>
<evidence type="ECO:0000256" key="1">
    <source>
        <dbReference type="SAM" id="Phobius"/>
    </source>
</evidence>
<feature type="transmembrane region" description="Helical" evidence="1">
    <location>
        <begin position="6"/>
        <end position="23"/>
    </location>
</feature>
<keyword evidence="4" id="KW-1185">Reference proteome</keyword>
<evidence type="ECO:0000259" key="2">
    <source>
        <dbReference type="PROSITE" id="PS51178"/>
    </source>
</evidence>
<evidence type="ECO:0000313" key="3">
    <source>
        <dbReference type="EMBL" id="TDT68532.1"/>
    </source>
</evidence>
<dbReference type="InterPro" id="IPR005543">
    <property type="entry name" value="PASTA_dom"/>
</dbReference>
<sequence length="235" mass="26671">MNKKNIIIFLDFILIIFIIYFSINTGLKFFFNDFLLETPDLSNLTFNEAVVLLENSDIKLKKIDEDFSEFEKGKIYLQIPEAGSAIKKGRTIKVWVSKGKNRIVVPDFSNLDIIDAKVMAEQKGFSIKEIVYTHSNQKINTIITTDPKEGTIMSSDKHLSFLVSSGPINEFVRMPDIIGLNIDDARKKLEKNQLFIGSIEYIENDLIEPNIVFDASISVNEKIKKGSSINIIVSK</sequence>
<comment type="caution">
    <text evidence="3">The sequence shown here is derived from an EMBL/GenBank/DDBJ whole genome shotgun (WGS) entry which is preliminary data.</text>
</comment>
<dbReference type="Pfam" id="PF03793">
    <property type="entry name" value="PASTA"/>
    <property type="match status" value="3"/>
</dbReference>